<dbReference type="PRINTS" id="PR00738">
    <property type="entry name" value="GLHYDRLASE20"/>
</dbReference>
<feature type="domain" description="Beta-hexosaminidase bacterial type N-terminal" evidence="6">
    <location>
        <begin position="90"/>
        <end position="152"/>
    </location>
</feature>
<dbReference type="GO" id="GO:0005975">
    <property type="term" value="P:carbohydrate metabolic process"/>
    <property type="evidence" value="ECO:0007669"/>
    <property type="project" value="InterPro"/>
</dbReference>
<feature type="domain" description="Glycoside hydrolase family 20 catalytic" evidence="5">
    <location>
        <begin position="211"/>
        <end position="368"/>
    </location>
</feature>
<accession>A0A3A1UVV6</accession>
<evidence type="ECO:0000259" key="5">
    <source>
        <dbReference type="Pfam" id="PF00728"/>
    </source>
</evidence>
<feature type="active site" description="Proton donor" evidence="4">
    <location>
        <position position="297"/>
    </location>
</feature>
<evidence type="ECO:0000256" key="2">
    <source>
        <dbReference type="ARBA" id="ARBA00022801"/>
    </source>
</evidence>
<reference evidence="7 8" key="1">
    <citation type="submission" date="2018-09" db="EMBL/GenBank/DDBJ databases">
        <title>Paenibacillus aracenensis nov. sp. isolated from a cave in southern Spain.</title>
        <authorList>
            <person name="Jurado V."/>
            <person name="Gutierrez-Patricio S."/>
            <person name="Gonzalez-Pimentel J.L."/>
            <person name="Miller A.Z."/>
            <person name="Laiz L."/>
            <person name="Saiz-Jimenez C."/>
        </authorList>
    </citation>
    <scope>NUCLEOTIDE SEQUENCE [LARGE SCALE GENOMIC DNA]</scope>
    <source>
        <strain evidence="7 8">DSM 22867</strain>
    </source>
</reference>
<dbReference type="InterPro" id="IPR029018">
    <property type="entry name" value="Hex-like_dom2"/>
</dbReference>
<keyword evidence="8" id="KW-1185">Reference proteome</keyword>
<evidence type="ECO:0000256" key="1">
    <source>
        <dbReference type="ARBA" id="ARBA00006285"/>
    </source>
</evidence>
<dbReference type="Pfam" id="PF02838">
    <property type="entry name" value="Glyco_hydro_20b"/>
    <property type="match status" value="1"/>
</dbReference>
<dbReference type="InterPro" id="IPR015883">
    <property type="entry name" value="Glyco_hydro_20_cat"/>
</dbReference>
<dbReference type="SUPFAM" id="SSF55545">
    <property type="entry name" value="beta-N-acetylhexosaminidase-like domain"/>
    <property type="match status" value="1"/>
</dbReference>
<comment type="caution">
    <text evidence="7">The sequence shown here is derived from an EMBL/GenBank/DDBJ whole genome shotgun (WGS) entry which is preliminary data.</text>
</comment>
<evidence type="ECO:0000259" key="6">
    <source>
        <dbReference type="Pfam" id="PF02838"/>
    </source>
</evidence>
<dbReference type="OrthoDB" id="9810898at2"/>
<dbReference type="PANTHER" id="PTHR21040">
    <property type="entry name" value="BCDNA.GH04120"/>
    <property type="match status" value="1"/>
</dbReference>
<dbReference type="Gene3D" id="3.20.20.80">
    <property type="entry name" value="Glycosidases"/>
    <property type="match status" value="1"/>
</dbReference>
<dbReference type="InterPro" id="IPR038901">
    <property type="entry name" value="HEXDC-like"/>
</dbReference>
<protein>
    <submittedName>
        <fullName evidence="7">Uncharacterized protein</fullName>
    </submittedName>
</protein>
<dbReference type="GO" id="GO:0004563">
    <property type="term" value="F:beta-N-acetylhexosaminidase activity"/>
    <property type="evidence" value="ECO:0007669"/>
    <property type="project" value="InterPro"/>
</dbReference>
<dbReference type="AlphaFoldDB" id="A0A3A1UVV6"/>
<comment type="similarity">
    <text evidence="1">Belongs to the glycosyl hydrolase 20 family.</text>
</comment>
<evidence type="ECO:0000313" key="7">
    <source>
        <dbReference type="EMBL" id="RIX51312.1"/>
    </source>
</evidence>
<evidence type="ECO:0000256" key="4">
    <source>
        <dbReference type="PIRSR" id="PIRSR625705-1"/>
    </source>
</evidence>
<keyword evidence="2" id="KW-0378">Hydrolase</keyword>
<sequence length="617" mass="71964">MASFIPQVKQQHLTEAPRAFAWGGRLKVTLLMERRDDRLELHCRRLMPGMELSVREGAEGYAVRMEHVLAGDSGGQSSFETGVKEQSALDRFISVGGMDAIKGKPEGYILQVGEDAIGIQSQDAAGLFYGLQTLRQLVEQHRDIPAVTIVDWPDTAIRCMNYDLRQTYSKPERLEAYLAEFARYKTNAVLIEYEDKFPFAAYPELVHPKHALSREQFERLKLAAHEHFIEIIPLQQSFGHLEYVLRHDSYKHLRETEKSIGEICPSQEESYQLITGLLEEMIASHPESRYIHLGCDEVYSLCECDACRERYEGVRERAFIAFLNRLIAFTAERGKTPIFWHDMLDKCPEEELRHLDKRSVAMIWIYNGRNIDSDVSTLTEKFRRLGIRVMGAPAVRSFDWAEHQNYPVIVNRVDNLLQWAATSEKLELDCVVATNWTGPFSLGVPYGVFETTWYPMLLHADLAWNRRSDADTFIDRFLHQFHGIRPEVGHGKLGNYRIEDYYDIIWKLTDEVKLNRDYAELIAIMRDYEVATDKSRAIHKYLYRLELFPGDAAERRSLLNNYQRNRRKRDNVRPRMQAALERYQPEDMAAHFVLSRFYLHDYLERTIYREIGMNLEE</sequence>
<dbReference type="Proteomes" id="UP000266482">
    <property type="component" value="Unassembled WGS sequence"/>
</dbReference>
<dbReference type="Pfam" id="PF00728">
    <property type="entry name" value="Glyco_hydro_20"/>
    <property type="match status" value="1"/>
</dbReference>
<dbReference type="InterPro" id="IPR017853">
    <property type="entry name" value="GH"/>
</dbReference>
<dbReference type="InterPro" id="IPR015882">
    <property type="entry name" value="HEX_bac_N"/>
</dbReference>
<dbReference type="InterPro" id="IPR025705">
    <property type="entry name" value="Beta_hexosaminidase_sua/sub"/>
</dbReference>
<evidence type="ECO:0000313" key="8">
    <source>
        <dbReference type="Proteomes" id="UP000266482"/>
    </source>
</evidence>
<dbReference type="Gene3D" id="3.30.379.10">
    <property type="entry name" value="Chitobiase/beta-hexosaminidase domain 2-like"/>
    <property type="match status" value="1"/>
</dbReference>
<evidence type="ECO:0000256" key="3">
    <source>
        <dbReference type="ARBA" id="ARBA00023295"/>
    </source>
</evidence>
<proteinExistence type="inferred from homology"/>
<name>A0A3A1UVV6_9BACL</name>
<organism evidence="7 8">
    <name type="scientific">Paenibacillus nanensis</name>
    <dbReference type="NCBI Taxonomy" id="393251"/>
    <lineage>
        <taxon>Bacteria</taxon>
        <taxon>Bacillati</taxon>
        <taxon>Bacillota</taxon>
        <taxon>Bacilli</taxon>
        <taxon>Bacillales</taxon>
        <taxon>Paenibacillaceae</taxon>
        <taxon>Paenibacillus</taxon>
    </lineage>
</organism>
<dbReference type="EMBL" id="QXQA01000011">
    <property type="protein sequence ID" value="RIX51312.1"/>
    <property type="molecule type" value="Genomic_DNA"/>
</dbReference>
<dbReference type="SUPFAM" id="SSF51445">
    <property type="entry name" value="(Trans)glycosidases"/>
    <property type="match status" value="1"/>
</dbReference>
<keyword evidence="3" id="KW-0326">Glycosidase</keyword>
<dbReference type="PANTHER" id="PTHR21040:SF8">
    <property type="entry name" value="BCDNA.GH04120"/>
    <property type="match status" value="1"/>
</dbReference>
<gene>
    <name evidence="7" type="ORF">D3P08_17235</name>
</gene>